<dbReference type="AlphaFoldDB" id="F2WUD7"/>
<dbReference type="InterPro" id="IPR001242">
    <property type="entry name" value="Condensation_dom"/>
</dbReference>
<evidence type="ECO:0000259" key="1">
    <source>
        <dbReference type="Pfam" id="PF00668"/>
    </source>
</evidence>
<dbReference type="EMBL" id="HQ257512">
    <property type="protein sequence ID" value="ADZ45337.1"/>
    <property type="molecule type" value="Genomic_DNA"/>
</dbReference>
<proteinExistence type="predicted"/>
<evidence type="ECO:0000313" key="2">
    <source>
        <dbReference type="EMBL" id="ADZ45337.1"/>
    </source>
</evidence>
<reference evidence="2" key="1">
    <citation type="journal article" date="2011" name="Mol. Biosyst.">
        <title>Identification of the gene cluster involved in muraymycin biosynthesis from Streptomyces sp. NRRL 30471.</title>
        <authorList>
            <person name="Cheng L."/>
            <person name="Chen W."/>
            <person name="Zhai L."/>
            <person name="Xu D."/>
            <person name="Huang T."/>
            <person name="Lin S."/>
            <person name="Zhou X."/>
            <person name="Deng Z."/>
        </authorList>
    </citation>
    <scope>NUCLEOTIDE SEQUENCE</scope>
    <source>
        <strain evidence="2">NRRL 30471</strain>
    </source>
</reference>
<protein>
    <submittedName>
        <fullName evidence="2">Amino acid adenylation domain-containing protein</fullName>
    </submittedName>
</protein>
<dbReference type="PANTHER" id="PTHR45527:SF1">
    <property type="entry name" value="FATTY ACID SYNTHASE"/>
    <property type="match status" value="1"/>
</dbReference>
<gene>
    <name evidence="2" type="primary">mur25</name>
</gene>
<dbReference type="Gene3D" id="3.30.559.30">
    <property type="entry name" value="Nonribosomal peptide synthetase, condensation domain"/>
    <property type="match status" value="1"/>
</dbReference>
<feature type="domain" description="Condensation" evidence="1">
    <location>
        <begin position="33"/>
        <end position="315"/>
    </location>
</feature>
<dbReference type="GO" id="GO:0008610">
    <property type="term" value="P:lipid biosynthetic process"/>
    <property type="evidence" value="ECO:0007669"/>
    <property type="project" value="UniProtKB-ARBA"/>
</dbReference>
<organism evidence="2">
    <name type="scientific">Streptomyces sp. NRRL 30471</name>
    <dbReference type="NCBI Taxonomy" id="996287"/>
    <lineage>
        <taxon>Bacteria</taxon>
        <taxon>Bacillati</taxon>
        <taxon>Actinomycetota</taxon>
        <taxon>Actinomycetes</taxon>
        <taxon>Kitasatosporales</taxon>
        <taxon>Streptomycetaceae</taxon>
        <taxon>Streptomyces</taxon>
    </lineage>
</organism>
<dbReference type="Gene3D" id="3.30.559.10">
    <property type="entry name" value="Chloramphenicol acetyltransferase-like domain"/>
    <property type="match status" value="1"/>
</dbReference>
<dbReference type="GO" id="GO:0003824">
    <property type="term" value="F:catalytic activity"/>
    <property type="evidence" value="ECO:0007669"/>
    <property type="project" value="InterPro"/>
</dbReference>
<name>F2WUD7_9ACTN</name>
<dbReference type="GO" id="GO:0044550">
    <property type="term" value="P:secondary metabolite biosynthetic process"/>
    <property type="evidence" value="ECO:0007669"/>
    <property type="project" value="TreeGrafter"/>
</dbReference>
<dbReference type="GO" id="GO:0031177">
    <property type="term" value="F:phosphopantetheine binding"/>
    <property type="evidence" value="ECO:0007669"/>
    <property type="project" value="TreeGrafter"/>
</dbReference>
<accession>F2WUD7</accession>
<dbReference type="SUPFAM" id="SSF52777">
    <property type="entry name" value="CoA-dependent acyltransferases"/>
    <property type="match status" value="2"/>
</dbReference>
<dbReference type="GO" id="GO:0005737">
    <property type="term" value="C:cytoplasm"/>
    <property type="evidence" value="ECO:0007669"/>
    <property type="project" value="TreeGrafter"/>
</dbReference>
<sequence length="430" mass="47466">MAHVPTSLQQESRLTLLPRYGPASPTAACWLLRGVHQEALVEALGVLVRRHDALRMSFPGTDPTHAWVTPPDARISLTERRVADKTEDEEIRTFLRDQLGKPFAPGEAPLHRFVLVRQGLDKLFFGMAVDHMVWDGLSLRRFVEDLRRVYSRGPAALSSRPPKYADFSNAQRRELEGVWGRERRAFWEGKFDRWGGYPPACGLTDAELAADPGRSDASATAERELGSDNWSRIRAYAATNRATVFAVVAAQLLTAQAELSGHSRTGLVTETHGRVLPRTAGALGLFSHGVPVLLDVDAAPPSGRLVQVGDAIMDAVEMGLPLRPFCARWRAERAVPDVATPFLYFGMEDAGQFAGLWLPRVSVAPFSLYPDEATRPGRSSDMLAVHLIVNQGTKSPAPFLHAQFDRAVFPEIKVRALLDRTIDLLNLAEQ</sequence>
<dbReference type="PANTHER" id="PTHR45527">
    <property type="entry name" value="NONRIBOSOMAL PEPTIDE SYNTHETASE"/>
    <property type="match status" value="1"/>
</dbReference>
<dbReference type="Pfam" id="PF00668">
    <property type="entry name" value="Condensation"/>
    <property type="match status" value="1"/>
</dbReference>
<dbReference type="GO" id="GO:0043041">
    <property type="term" value="P:amino acid activation for nonribosomal peptide biosynthetic process"/>
    <property type="evidence" value="ECO:0007669"/>
    <property type="project" value="TreeGrafter"/>
</dbReference>
<dbReference type="InterPro" id="IPR023213">
    <property type="entry name" value="CAT-like_dom_sf"/>
</dbReference>